<keyword evidence="1 3" id="KW-1015">Disulfide bond</keyword>
<dbReference type="Ensembl" id="ENSKMAT00000003198.1">
    <property type="protein sequence ID" value="ENSKMAP00000003135.1"/>
    <property type="gene ID" value="ENSKMAG00000002385.1"/>
</dbReference>
<dbReference type="PROSITE" id="PS50287">
    <property type="entry name" value="SRCR_2"/>
    <property type="match status" value="1"/>
</dbReference>
<evidence type="ECO:0000313" key="5">
    <source>
        <dbReference type="Ensembl" id="ENSKMAP00000003135.1"/>
    </source>
</evidence>
<organism evidence="5 6">
    <name type="scientific">Kryptolebias marmoratus</name>
    <name type="common">Mangrove killifish</name>
    <name type="synonym">Rivulus marmoratus</name>
    <dbReference type="NCBI Taxonomy" id="37003"/>
    <lineage>
        <taxon>Eukaryota</taxon>
        <taxon>Metazoa</taxon>
        <taxon>Chordata</taxon>
        <taxon>Craniata</taxon>
        <taxon>Vertebrata</taxon>
        <taxon>Euteleostomi</taxon>
        <taxon>Actinopterygii</taxon>
        <taxon>Neopterygii</taxon>
        <taxon>Teleostei</taxon>
        <taxon>Neoteleostei</taxon>
        <taxon>Acanthomorphata</taxon>
        <taxon>Ovalentaria</taxon>
        <taxon>Atherinomorphae</taxon>
        <taxon>Cyprinodontiformes</taxon>
        <taxon>Rivulidae</taxon>
        <taxon>Kryptolebias</taxon>
    </lineage>
</organism>
<dbReference type="InterPro" id="IPR001190">
    <property type="entry name" value="SRCR"/>
</dbReference>
<dbReference type="PRINTS" id="PR00258">
    <property type="entry name" value="SPERACTRCPTR"/>
</dbReference>
<proteinExistence type="predicted"/>
<dbReference type="Gene3D" id="3.10.250.10">
    <property type="entry name" value="SRCR-like domain"/>
    <property type="match status" value="1"/>
</dbReference>
<evidence type="ECO:0000256" key="1">
    <source>
        <dbReference type="ARBA" id="ARBA00023157"/>
    </source>
</evidence>
<dbReference type="InterPro" id="IPR011333">
    <property type="entry name" value="SKP1/BTB/POZ_sf"/>
</dbReference>
<evidence type="ECO:0000256" key="2">
    <source>
        <dbReference type="ARBA" id="ARBA00023180"/>
    </source>
</evidence>
<dbReference type="Gene3D" id="3.30.710.10">
    <property type="entry name" value="Potassium Channel Kv1.1, Chain A"/>
    <property type="match status" value="1"/>
</dbReference>
<name>A0A3Q2ZJW7_KRYMA</name>
<dbReference type="Proteomes" id="UP000264800">
    <property type="component" value="Unplaced"/>
</dbReference>
<feature type="domain" description="SRCR" evidence="4">
    <location>
        <begin position="21"/>
        <end position="121"/>
    </location>
</feature>
<comment type="caution">
    <text evidence="3">Lacks conserved residue(s) required for the propagation of feature annotation.</text>
</comment>
<dbReference type="Pfam" id="PF00530">
    <property type="entry name" value="SRCR"/>
    <property type="match status" value="1"/>
</dbReference>
<dbReference type="InterPro" id="IPR036772">
    <property type="entry name" value="SRCR-like_dom_sf"/>
</dbReference>
<evidence type="ECO:0000256" key="3">
    <source>
        <dbReference type="PROSITE-ProRule" id="PRU00196"/>
    </source>
</evidence>
<keyword evidence="2" id="KW-0325">Glycoprotein</keyword>
<dbReference type="GO" id="GO:0016020">
    <property type="term" value="C:membrane"/>
    <property type="evidence" value="ECO:0007669"/>
    <property type="project" value="InterPro"/>
</dbReference>
<dbReference type="AlphaFoldDB" id="A0A3Q2ZJW7"/>
<dbReference type="SMART" id="SM00202">
    <property type="entry name" value="SR"/>
    <property type="match status" value="1"/>
</dbReference>
<feature type="disulfide bond" evidence="3">
    <location>
        <begin position="46"/>
        <end position="110"/>
    </location>
</feature>
<protein>
    <recommendedName>
        <fullName evidence="4">SRCR domain-containing protein</fullName>
    </recommendedName>
</protein>
<dbReference type="PANTHER" id="PTHR48071:SF18">
    <property type="entry name" value="DELETED IN MALIGNANT BRAIN TUMORS 1 PROTEIN-RELATED"/>
    <property type="match status" value="1"/>
</dbReference>
<reference evidence="5" key="2">
    <citation type="submission" date="2025-09" db="UniProtKB">
        <authorList>
            <consortium name="Ensembl"/>
        </authorList>
    </citation>
    <scope>IDENTIFICATION</scope>
</reference>
<reference evidence="5" key="1">
    <citation type="submission" date="2025-08" db="UniProtKB">
        <authorList>
            <consortium name="Ensembl"/>
        </authorList>
    </citation>
    <scope>IDENTIFICATION</scope>
</reference>
<sequence>WSLHVLMWVYSAYSGHEDGFVRLAGGQNNSEGRVEIFHDGEWGTLCDDSWDINDAQVVCQQLYFPGAKEVLGSAAFGQGTGNIWMDDVGCSGTEIALLQCTFPGWGVHNCGHSEDAGVRISTNITNPRHSPYVSNEYVLDHNASLSDQLGELFDSGHDCDLDIQVREDSSTVETICAHRIILSLNPDLKASRPDFHSLSIDVTPDCTQHASTFIRWDFYFQSISDSTPNLRHK</sequence>
<dbReference type="SUPFAM" id="SSF56487">
    <property type="entry name" value="SRCR-like"/>
    <property type="match status" value="1"/>
</dbReference>
<keyword evidence="6" id="KW-1185">Reference proteome</keyword>
<feature type="disulfide bond" evidence="3">
    <location>
        <begin position="90"/>
        <end position="100"/>
    </location>
</feature>
<evidence type="ECO:0000259" key="4">
    <source>
        <dbReference type="PROSITE" id="PS50287"/>
    </source>
</evidence>
<accession>A0A3Q2ZJW7</accession>
<dbReference type="PANTHER" id="PTHR48071">
    <property type="entry name" value="SRCR DOMAIN-CONTAINING PROTEIN"/>
    <property type="match status" value="1"/>
</dbReference>
<dbReference type="FunFam" id="3.10.250.10:FF:000011">
    <property type="entry name" value="Scavenger receptor class A member 5"/>
    <property type="match status" value="1"/>
</dbReference>
<evidence type="ECO:0000313" key="6">
    <source>
        <dbReference type="Proteomes" id="UP000264800"/>
    </source>
</evidence>
<dbReference type="GeneTree" id="ENSGT00940000164412"/>